<comment type="caution">
    <text evidence="1">The sequence shown here is derived from an EMBL/GenBank/DDBJ whole genome shotgun (WGS) entry which is preliminary data.</text>
</comment>
<organism evidence="1 2">
    <name type="scientific">Terrilactibacillus tamarindi</name>
    <dbReference type="NCBI Taxonomy" id="2599694"/>
    <lineage>
        <taxon>Bacteria</taxon>
        <taxon>Bacillati</taxon>
        <taxon>Bacillota</taxon>
        <taxon>Bacilli</taxon>
        <taxon>Bacillales</taxon>
        <taxon>Bacillaceae</taxon>
        <taxon>Terrilactibacillus</taxon>
    </lineage>
</organism>
<dbReference type="OrthoDB" id="2964397at2"/>
<reference evidence="1 2" key="1">
    <citation type="submission" date="2019-11" db="EMBL/GenBank/DDBJ databases">
        <title>Terrilactibacillus tamarindus sp. nov. BCM23-1 isolated from bark of Tamarindus indica.</title>
        <authorList>
            <person name="Kingkaew E."/>
            <person name="Tanasupawat S."/>
        </authorList>
    </citation>
    <scope>NUCLEOTIDE SEQUENCE [LARGE SCALE GENOMIC DNA]</scope>
    <source>
        <strain evidence="1 2">BCM23-1</strain>
    </source>
</reference>
<dbReference type="EMBL" id="WNHB01000006">
    <property type="protein sequence ID" value="MTT31473.1"/>
    <property type="molecule type" value="Genomic_DNA"/>
</dbReference>
<name>A0A6N8CQW9_9BACI</name>
<gene>
    <name evidence="1" type="ORF">GMB86_05495</name>
</gene>
<evidence type="ECO:0000313" key="1">
    <source>
        <dbReference type="EMBL" id="MTT31473.1"/>
    </source>
</evidence>
<evidence type="ECO:0000313" key="2">
    <source>
        <dbReference type="Proteomes" id="UP000440978"/>
    </source>
</evidence>
<sequence>MSVVASYMEHASAFGKVSTLASEVAKGSMLANEVVKSGLIASEVSKSSLISSFYTEPLWSKLGTINIPRHDFSELTSAVARLSNQGIAFSSAYQFAPLFNHISSAINSSFVENLSEYIHDTDDDVEEIEELNEEDIQVKIKRPYFFDRALKINIIVNVTDAEVQSGNLNEEEVSTWKKILFPVLTVLGQLFLAWAMSDTPLHETNVYKSVRSIIDYVETLNIDFDDLEQPDSEAQ</sequence>
<proteinExistence type="predicted"/>
<keyword evidence="2" id="KW-1185">Reference proteome</keyword>
<accession>A0A6N8CQW9</accession>
<dbReference type="RefSeq" id="WP_155217580.1">
    <property type="nucleotide sequence ID" value="NZ_WNHB01000006.1"/>
</dbReference>
<dbReference type="Proteomes" id="UP000440978">
    <property type="component" value="Unassembled WGS sequence"/>
</dbReference>
<dbReference type="AlphaFoldDB" id="A0A6N8CQW9"/>
<protein>
    <submittedName>
        <fullName evidence="1">Uncharacterized protein</fullName>
    </submittedName>
</protein>